<evidence type="ECO:0000256" key="2">
    <source>
        <dbReference type="SAM" id="Phobius"/>
    </source>
</evidence>
<keyword evidence="2" id="KW-0812">Transmembrane</keyword>
<comment type="caution">
    <text evidence="3">The sequence shown here is derived from an EMBL/GenBank/DDBJ whole genome shotgun (WGS) entry which is preliminary data.</text>
</comment>
<keyword evidence="2" id="KW-0472">Membrane</keyword>
<reference evidence="3 4" key="1">
    <citation type="submission" date="2022-10" db="EMBL/GenBank/DDBJ databases">
        <title>Luteolibacter arcticus strain CCTCC AB 2014275, whole genome shotgun sequencing project.</title>
        <authorList>
            <person name="Zhao G."/>
            <person name="Shen L."/>
        </authorList>
    </citation>
    <scope>NUCLEOTIDE SEQUENCE [LARGE SCALE GENOMIC DNA]</scope>
    <source>
        <strain evidence="3 4">CCTCC AB 2014275</strain>
    </source>
</reference>
<gene>
    <name evidence="3" type="ORF">OKA05_15010</name>
</gene>
<feature type="region of interest" description="Disordered" evidence="1">
    <location>
        <begin position="72"/>
        <end position="93"/>
    </location>
</feature>
<evidence type="ECO:0000313" key="4">
    <source>
        <dbReference type="Proteomes" id="UP001320876"/>
    </source>
</evidence>
<evidence type="ECO:0008006" key="5">
    <source>
        <dbReference type="Google" id="ProtNLM"/>
    </source>
</evidence>
<feature type="transmembrane region" description="Helical" evidence="2">
    <location>
        <begin position="12"/>
        <end position="36"/>
    </location>
</feature>
<keyword evidence="4" id="KW-1185">Reference proteome</keyword>
<sequence>MKARKLESRGGEGFALVISLSLMVLLVVLSVGMLTLSSINLRTSTRDSDAAEARANARLALTMAIGDLQTSLGPDQRVNVPGGQVASDESSPRRHWTGVYDSWQGNGARPKTPVFVRWLVSGNEAALRKEDAASSVDIGAVTTAILKGETKDRIEAGLVPMDDRAALAWWVGDENAKARLNWRAESGATIAEWMTSAQSVIAPGHQSSTALAAVDPADERLAGLPSLTTGELLGATQSSRPSLRHDFTTWSRGVVANVRDGGLRKDLSFYLEKPEASRPKEPLYQKGGVHFGELWAYYNLWRKLQPGGGSHPDGGKLPSNAPLLSGLSDPASEAASPFGPYNRPLMIRIGWMVSLRTDPPASGQSTYGLKMVLDPIVTLWNPYDVSLRIPNGSNPDTSTHMTVRLWGLPYDVGIYKNGSLVGGARKHFNTLVGADSLTSLEIGVAGGDPLAIRPGEVLIYSQAGSQELDGARVTHAPGRLGWGRKGGFVIDLKSPYAAGERVTVDMEASSRRGAADWGLVEFLEWVGRDLNLPGQPRWAGGMMVDRTGFGSALNASANVKLFPPVGKIDLGTAAEISGKAGKKPVAFFSLAMRTEEDARLPGRFLSRVTRGAGGYDLQSLDDAELASQGMEVTMKPLGGSFDSTGFDVLGGSGFYGGNYLASAGQRYLIAQSIPRTPIHSIAAFQHAAANGIGALNSGDDANYVQRKLEPTVAQIIGNSHALPIFSPSRVSGTTNGGLQAIDHSYHANLELWDRWFFSSIAPHESPAYVEANKVAGQRQVLTDFVERKAPLANPRMGLYAGKQTPEPVEDLFSGTKPRTDAHLRSAAHLMIDGAFNVNSTSVQAWTAMLANLRGRQIPVASPQGNSGGINWTTPAETNPIPALLVPGSSSLDEEDLANTDLEEQWMGFRSLDDEQLRELAESMVEEVKTRGPFLSLADFVNRRPGTDKELAKCGALQAALDETVNETLTKGARSVAQSDLPAGLPFKEAEEGARAAGMAGYVDQADILTRLGPMITVHSDTFTVRGYGEKRDEAGKLLASARCEAVVQRVPEYLDTSDLAHLTRAQLKSELNKRFGRRFDIVSFRWLGRDEI</sequence>
<keyword evidence="2" id="KW-1133">Transmembrane helix</keyword>
<evidence type="ECO:0000313" key="3">
    <source>
        <dbReference type="EMBL" id="MCW1923876.1"/>
    </source>
</evidence>
<evidence type="ECO:0000256" key="1">
    <source>
        <dbReference type="SAM" id="MobiDB-lite"/>
    </source>
</evidence>
<name>A0ABT3GK84_9BACT</name>
<organism evidence="3 4">
    <name type="scientific">Luteolibacter arcticus</name>
    <dbReference type="NCBI Taxonomy" id="1581411"/>
    <lineage>
        <taxon>Bacteria</taxon>
        <taxon>Pseudomonadati</taxon>
        <taxon>Verrucomicrobiota</taxon>
        <taxon>Verrucomicrobiia</taxon>
        <taxon>Verrucomicrobiales</taxon>
        <taxon>Verrucomicrobiaceae</taxon>
        <taxon>Luteolibacter</taxon>
    </lineage>
</organism>
<dbReference type="Proteomes" id="UP001320876">
    <property type="component" value="Unassembled WGS sequence"/>
</dbReference>
<dbReference type="EMBL" id="JAPDDT010000006">
    <property type="protein sequence ID" value="MCW1923876.1"/>
    <property type="molecule type" value="Genomic_DNA"/>
</dbReference>
<proteinExistence type="predicted"/>
<accession>A0ABT3GK84</accession>
<protein>
    <recommendedName>
        <fullName evidence="5">Type 4 fimbrial biogenesis protein PilX N-terminal domain-containing protein</fullName>
    </recommendedName>
</protein>
<dbReference type="RefSeq" id="WP_264487983.1">
    <property type="nucleotide sequence ID" value="NZ_JAPDDT010000006.1"/>
</dbReference>